<evidence type="ECO:0000313" key="1">
    <source>
        <dbReference type="EMBL" id="JAE38064.1"/>
    </source>
</evidence>
<reference evidence="1" key="2">
    <citation type="journal article" date="2015" name="Data Brief">
        <title>Shoot transcriptome of the giant reed, Arundo donax.</title>
        <authorList>
            <person name="Barrero R.A."/>
            <person name="Guerrero F.D."/>
            <person name="Moolhuijzen P."/>
            <person name="Goolsby J.A."/>
            <person name="Tidwell J."/>
            <person name="Bellgard S.E."/>
            <person name="Bellgard M.I."/>
        </authorList>
    </citation>
    <scope>NUCLEOTIDE SEQUENCE</scope>
    <source>
        <tissue evidence="1">Shoot tissue taken approximately 20 cm above the soil surface</tissue>
    </source>
</reference>
<protein>
    <submittedName>
        <fullName evidence="1">Uncharacterized protein</fullName>
    </submittedName>
</protein>
<organism evidence="1">
    <name type="scientific">Arundo donax</name>
    <name type="common">Giant reed</name>
    <name type="synonym">Donax arundinaceus</name>
    <dbReference type="NCBI Taxonomy" id="35708"/>
    <lineage>
        <taxon>Eukaryota</taxon>
        <taxon>Viridiplantae</taxon>
        <taxon>Streptophyta</taxon>
        <taxon>Embryophyta</taxon>
        <taxon>Tracheophyta</taxon>
        <taxon>Spermatophyta</taxon>
        <taxon>Magnoliopsida</taxon>
        <taxon>Liliopsida</taxon>
        <taxon>Poales</taxon>
        <taxon>Poaceae</taxon>
        <taxon>PACMAD clade</taxon>
        <taxon>Arundinoideae</taxon>
        <taxon>Arundineae</taxon>
        <taxon>Arundo</taxon>
    </lineage>
</organism>
<name>A0A0A9HQF4_ARUDO</name>
<sequence>MFFSAGSNEVPHDNQYNNFSERLTSFLVSFCFHGLDELVSNHQCKFQSFPVTYSVKLQSPVYIPDSERRVEGMNVSTLLLRNISFEMCY</sequence>
<dbReference type="AlphaFoldDB" id="A0A0A9HQF4"/>
<proteinExistence type="predicted"/>
<dbReference type="EMBL" id="GBRH01159832">
    <property type="protein sequence ID" value="JAE38064.1"/>
    <property type="molecule type" value="Transcribed_RNA"/>
</dbReference>
<reference evidence="1" key="1">
    <citation type="submission" date="2014-09" db="EMBL/GenBank/DDBJ databases">
        <authorList>
            <person name="Magalhaes I.L.F."/>
            <person name="Oliveira U."/>
            <person name="Santos F.R."/>
            <person name="Vidigal T.H.D.A."/>
            <person name="Brescovit A.D."/>
            <person name="Santos A.J."/>
        </authorList>
    </citation>
    <scope>NUCLEOTIDE SEQUENCE</scope>
    <source>
        <tissue evidence="1">Shoot tissue taken approximately 20 cm above the soil surface</tissue>
    </source>
</reference>
<accession>A0A0A9HQF4</accession>